<dbReference type="InterPro" id="IPR029069">
    <property type="entry name" value="HotDog_dom_sf"/>
</dbReference>
<dbReference type="SUPFAM" id="SSF54637">
    <property type="entry name" value="Thioesterase/thiol ester dehydrase-isomerase"/>
    <property type="match status" value="2"/>
</dbReference>
<dbReference type="InterPro" id="IPR002864">
    <property type="entry name" value="Acyl-ACP_thioesterase_NHD"/>
</dbReference>
<dbReference type="InterPro" id="IPR049427">
    <property type="entry name" value="Acyl-ACP_TE_C"/>
</dbReference>
<dbReference type="Gene3D" id="3.10.129.10">
    <property type="entry name" value="Hotdog Thioesterase"/>
    <property type="match status" value="1"/>
</dbReference>
<comment type="caution">
    <text evidence="3">The sequence shown here is derived from an EMBL/GenBank/DDBJ whole genome shotgun (WGS) entry which is preliminary data.</text>
</comment>
<evidence type="ECO:0000259" key="1">
    <source>
        <dbReference type="Pfam" id="PF01643"/>
    </source>
</evidence>
<evidence type="ECO:0000313" key="3">
    <source>
        <dbReference type="EMBL" id="MST55676.1"/>
    </source>
</evidence>
<proteinExistence type="predicted"/>
<feature type="domain" description="Acyl-ACP thioesterase-like C-terminal" evidence="2">
    <location>
        <begin position="152"/>
        <end position="242"/>
    </location>
</feature>
<organism evidence="3 4">
    <name type="scientific">Pyramidobacter porci</name>
    <dbReference type="NCBI Taxonomy" id="2605789"/>
    <lineage>
        <taxon>Bacteria</taxon>
        <taxon>Thermotogati</taxon>
        <taxon>Synergistota</taxon>
        <taxon>Synergistia</taxon>
        <taxon>Synergistales</taxon>
        <taxon>Dethiosulfovibrionaceae</taxon>
        <taxon>Pyramidobacter</taxon>
    </lineage>
</organism>
<dbReference type="Pfam" id="PF20791">
    <property type="entry name" value="Acyl-ACP_TE_C"/>
    <property type="match status" value="1"/>
</dbReference>
<dbReference type="GO" id="GO:0016790">
    <property type="term" value="F:thiolester hydrolase activity"/>
    <property type="evidence" value="ECO:0007669"/>
    <property type="project" value="InterPro"/>
</dbReference>
<keyword evidence="4" id="KW-1185">Reference proteome</keyword>
<dbReference type="Proteomes" id="UP000473699">
    <property type="component" value="Unassembled WGS sequence"/>
</dbReference>
<protein>
    <submittedName>
        <fullName evidence="3">Acyl-ACP thioesterase</fullName>
    </submittedName>
</protein>
<dbReference type="EMBL" id="VUNH01000006">
    <property type="protein sequence ID" value="MST55676.1"/>
    <property type="molecule type" value="Genomic_DNA"/>
</dbReference>
<dbReference type="GO" id="GO:0006633">
    <property type="term" value="P:fatty acid biosynthetic process"/>
    <property type="evidence" value="ECO:0007669"/>
    <property type="project" value="InterPro"/>
</dbReference>
<dbReference type="CDD" id="cd00586">
    <property type="entry name" value="4HBT"/>
    <property type="match status" value="1"/>
</dbReference>
<dbReference type="RefSeq" id="WP_154528772.1">
    <property type="nucleotide sequence ID" value="NZ_VUNH01000006.1"/>
</dbReference>
<reference evidence="3 4" key="1">
    <citation type="submission" date="2019-08" db="EMBL/GenBank/DDBJ databases">
        <title>In-depth cultivation of the pig gut microbiome towards novel bacterial diversity and tailored functional studies.</title>
        <authorList>
            <person name="Wylensek D."/>
            <person name="Hitch T.C.A."/>
            <person name="Clavel T."/>
        </authorList>
    </citation>
    <scope>NUCLEOTIDE SEQUENCE [LARGE SCALE GENOMIC DNA]</scope>
    <source>
        <strain evidence="3 4">SM-530-WT-4B</strain>
    </source>
</reference>
<sequence>MALMFTKKFSVPRSEVTPCSALKPFHLLNMFQDAADGAVDAMDPPPDYWRCGCAWMLHQYSIRLDRPLMSGDAGAINTGHMPLRDLYSVRRFRLLDGRGKQTGLADSMWIFVDLASRRPVRLSRHLPRVFMEKAEETPFEPVFVAPKRLERADRSVRLHVRLGELDANGHVNNAYYLSWAAEAVPREVYMSCGLVGADILYKHEAVYGMDLTVTTQQDGLDFRHEIRSDGGELIAQFSTRWAEVGSARP</sequence>
<gene>
    <name evidence="3" type="ORF">FYJ74_06465</name>
</gene>
<dbReference type="AlphaFoldDB" id="A0A6L5YBG4"/>
<name>A0A6L5YBG4_9BACT</name>
<accession>A0A6L5YBG4</accession>
<feature type="domain" description="Acyl-ACP thioesterase N-terminal hotdog" evidence="1">
    <location>
        <begin position="4"/>
        <end position="123"/>
    </location>
</feature>
<dbReference type="Pfam" id="PF01643">
    <property type="entry name" value="Acyl-ACP_TE"/>
    <property type="match status" value="1"/>
</dbReference>
<evidence type="ECO:0000313" key="4">
    <source>
        <dbReference type="Proteomes" id="UP000473699"/>
    </source>
</evidence>
<evidence type="ECO:0000259" key="2">
    <source>
        <dbReference type="Pfam" id="PF20791"/>
    </source>
</evidence>